<dbReference type="SUPFAM" id="SSF55874">
    <property type="entry name" value="ATPase domain of HSP90 chaperone/DNA topoisomerase II/histidine kinase"/>
    <property type="match status" value="1"/>
</dbReference>
<dbReference type="Pfam" id="PF19354">
    <property type="entry name" value="DUF5931"/>
    <property type="match status" value="1"/>
</dbReference>
<dbReference type="RefSeq" id="WP_245588713.1">
    <property type="nucleotide sequence ID" value="NZ_AUBJ02000001.1"/>
</dbReference>
<keyword evidence="1" id="KW-0808">Transferase</keyword>
<reference evidence="8 9" key="2">
    <citation type="submission" date="2022-06" db="EMBL/GenBank/DDBJ databases">
        <title>Genomic Encyclopedia of Type Strains, Phase I: the one thousand microbial genomes (KMG-I) project.</title>
        <authorList>
            <person name="Kyrpides N."/>
        </authorList>
    </citation>
    <scope>NUCLEOTIDE SEQUENCE [LARGE SCALE GENOMIC DNA]</scope>
    <source>
        <strain evidence="8 9">DSM 43889</strain>
    </source>
</reference>
<feature type="transmembrane region" description="Helical" evidence="5">
    <location>
        <begin position="74"/>
        <end position="95"/>
    </location>
</feature>
<keyword evidence="5" id="KW-1133">Transmembrane helix</keyword>
<evidence type="ECO:0000259" key="7">
    <source>
        <dbReference type="Pfam" id="PF19354"/>
    </source>
</evidence>
<dbReference type="Pfam" id="PF02518">
    <property type="entry name" value="HATPase_c"/>
    <property type="match status" value="1"/>
</dbReference>
<sequence>MTVSTGERHSRLLGPLWIAAVILRVVTLAYAVVAFAVHREGYANQGLGAAILVVMVLWTGVIGYAYVRGPRWRGAAAYVDLALTNVLVLLSLFVLSRDQLDVPTPSVTTVWASGAVVAVAVQGGPLRGVLAGSLTALVSYLIRGYVDTDIARDTVMLVGVGFVLGNAASTARASDERLRRALRTEAATAERERLARMVHDSVLQVLARVRRRGADLGGEAAELARLAGEQEIALRALVTTAPPESSVDGETDLGRELRLLNTSRVAVSVPATPVVLPSADTSELLAVVREALANVNRHAGPTARAWVLLEDLGDEVVLSVRDDGPGIPPGRLGAAAVEGRMGVSHSMRRRVELLGGSLALETAEGEGTEWEMRVPRRQPAGKERSR</sequence>
<feature type="compositionally biased region" description="Basic and acidic residues" evidence="4">
    <location>
        <begin position="370"/>
        <end position="386"/>
    </location>
</feature>
<feature type="domain" description="DUF5931" evidence="7">
    <location>
        <begin position="15"/>
        <end position="178"/>
    </location>
</feature>
<evidence type="ECO:0000256" key="5">
    <source>
        <dbReference type="SAM" id="Phobius"/>
    </source>
</evidence>
<dbReference type="EMBL" id="AUBJ02000001">
    <property type="protein sequence ID" value="MCP2333003.1"/>
    <property type="molecule type" value="Genomic_DNA"/>
</dbReference>
<evidence type="ECO:0000259" key="6">
    <source>
        <dbReference type="Pfam" id="PF02518"/>
    </source>
</evidence>
<reference evidence="8 9" key="1">
    <citation type="submission" date="2013-07" db="EMBL/GenBank/DDBJ databases">
        <authorList>
            <consortium name="DOE Joint Genome Institute"/>
            <person name="Reeve W."/>
            <person name="Huntemann M."/>
            <person name="Han J."/>
            <person name="Chen A."/>
            <person name="Kyrpides N."/>
            <person name="Mavromatis K."/>
            <person name="Markowitz V."/>
            <person name="Palaniappan K."/>
            <person name="Ivanova N."/>
            <person name="Schaumberg A."/>
            <person name="Pati A."/>
            <person name="Liolios K."/>
            <person name="Nordberg H.P."/>
            <person name="Cantor M.N."/>
            <person name="Hua S.X."/>
            <person name="Woyke T."/>
        </authorList>
    </citation>
    <scope>NUCLEOTIDE SEQUENCE [LARGE SCALE GENOMIC DNA]</scope>
    <source>
        <strain evidence="8 9">DSM 43889</strain>
    </source>
</reference>
<keyword evidence="2 8" id="KW-0418">Kinase</keyword>
<evidence type="ECO:0000256" key="3">
    <source>
        <dbReference type="ARBA" id="ARBA00023012"/>
    </source>
</evidence>
<dbReference type="InterPro" id="IPR036890">
    <property type="entry name" value="HATPase_C_sf"/>
</dbReference>
<protein>
    <submittedName>
        <fullName evidence="8">Signal transduction histidine kinase</fullName>
    </submittedName>
</protein>
<feature type="region of interest" description="Disordered" evidence="4">
    <location>
        <begin position="365"/>
        <end position="386"/>
    </location>
</feature>
<dbReference type="NCBIfam" id="NF047322">
    <property type="entry name" value="HK_morpho_MacS"/>
    <property type="match status" value="1"/>
</dbReference>
<dbReference type="CDD" id="cd16917">
    <property type="entry name" value="HATPase_UhpB-NarQ-NarX-like"/>
    <property type="match status" value="1"/>
</dbReference>
<organism evidence="8 9">
    <name type="scientific">Actinoalloteichus caeruleus DSM 43889</name>
    <dbReference type="NCBI Taxonomy" id="1120930"/>
    <lineage>
        <taxon>Bacteria</taxon>
        <taxon>Bacillati</taxon>
        <taxon>Actinomycetota</taxon>
        <taxon>Actinomycetes</taxon>
        <taxon>Pseudonocardiales</taxon>
        <taxon>Pseudonocardiaceae</taxon>
        <taxon>Actinoalloteichus</taxon>
        <taxon>Actinoalloteichus cyanogriseus</taxon>
    </lineage>
</organism>
<dbReference type="InterPro" id="IPR003594">
    <property type="entry name" value="HATPase_dom"/>
</dbReference>
<evidence type="ECO:0000256" key="2">
    <source>
        <dbReference type="ARBA" id="ARBA00022777"/>
    </source>
</evidence>
<feature type="transmembrane region" description="Helical" evidence="5">
    <location>
        <begin position="12"/>
        <end position="35"/>
    </location>
</feature>
<keyword evidence="3" id="KW-0902">Two-component regulatory system</keyword>
<evidence type="ECO:0000313" key="8">
    <source>
        <dbReference type="EMBL" id="MCP2333003.1"/>
    </source>
</evidence>
<keyword evidence="9" id="KW-1185">Reference proteome</keyword>
<dbReference type="PANTHER" id="PTHR24421">
    <property type="entry name" value="NITRATE/NITRITE SENSOR PROTEIN NARX-RELATED"/>
    <property type="match status" value="1"/>
</dbReference>
<feature type="transmembrane region" description="Helical" evidence="5">
    <location>
        <begin position="47"/>
        <end position="67"/>
    </location>
</feature>
<dbReference type="PANTHER" id="PTHR24421:SF61">
    <property type="entry name" value="OXYGEN SENSOR HISTIDINE KINASE NREB"/>
    <property type="match status" value="1"/>
</dbReference>
<feature type="domain" description="Histidine kinase/HSP90-like ATPase" evidence="6">
    <location>
        <begin position="280"/>
        <end position="377"/>
    </location>
</feature>
<dbReference type="Gene3D" id="3.30.565.10">
    <property type="entry name" value="Histidine kinase-like ATPase, C-terminal domain"/>
    <property type="match status" value="1"/>
</dbReference>
<evidence type="ECO:0000256" key="4">
    <source>
        <dbReference type="SAM" id="MobiDB-lite"/>
    </source>
</evidence>
<gene>
    <name evidence="8" type="ORF">G443_003273</name>
</gene>
<evidence type="ECO:0000313" key="9">
    <source>
        <dbReference type="Proteomes" id="UP000791080"/>
    </source>
</evidence>
<keyword evidence="5" id="KW-0472">Membrane</keyword>
<keyword evidence="5" id="KW-0812">Transmembrane</keyword>
<dbReference type="GO" id="GO:0016301">
    <property type="term" value="F:kinase activity"/>
    <property type="evidence" value="ECO:0007669"/>
    <property type="project" value="UniProtKB-KW"/>
</dbReference>
<name>A0ABT1JKG3_ACTCY</name>
<comment type="caution">
    <text evidence="8">The sequence shown here is derived from an EMBL/GenBank/DDBJ whole genome shotgun (WGS) entry which is preliminary data.</text>
</comment>
<evidence type="ECO:0000256" key="1">
    <source>
        <dbReference type="ARBA" id="ARBA00022679"/>
    </source>
</evidence>
<accession>A0ABT1JKG3</accession>
<dbReference type="InterPro" id="IPR045975">
    <property type="entry name" value="DUF5931"/>
</dbReference>
<dbReference type="Proteomes" id="UP000791080">
    <property type="component" value="Unassembled WGS sequence"/>
</dbReference>
<proteinExistence type="predicted"/>
<dbReference type="InterPro" id="IPR050482">
    <property type="entry name" value="Sensor_HK_TwoCompSys"/>
</dbReference>